<gene>
    <name evidence="2" type="ORF">CDO51_09890</name>
</gene>
<keyword evidence="3" id="KW-1185">Reference proteome</keyword>
<name>A0A226BWC2_9FIRM</name>
<dbReference type="RefSeq" id="WP_089024105.1">
    <property type="nucleotide sequence ID" value="NZ_NIQC01000024.1"/>
</dbReference>
<dbReference type="Proteomes" id="UP000214588">
    <property type="component" value="Unassembled WGS sequence"/>
</dbReference>
<organism evidence="2 3">
    <name type="scientific">Natranaerobius trueperi</name>
    <dbReference type="NCBI Taxonomy" id="759412"/>
    <lineage>
        <taxon>Bacteria</taxon>
        <taxon>Bacillati</taxon>
        <taxon>Bacillota</taxon>
        <taxon>Clostridia</taxon>
        <taxon>Natranaerobiales</taxon>
        <taxon>Natranaerobiaceae</taxon>
        <taxon>Natranaerobius</taxon>
    </lineage>
</organism>
<comment type="caution">
    <text evidence="2">The sequence shown here is derived from an EMBL/GenBank/DDBJ whole genome shotgun (WGS) entry which is preliminary data.</text>
</comment>
<protein>
    <recommendedName>
        <fullName evidence="4">Transposase InsH N-terminal domain-containing protein</fullName>
    </recommendedName>
</protein>
<evidence type="ECO:0000313" key="2">
    <source>
        <dbReference type="EMBL" id="OWZ83201.1"/>
    </source>
</evidence>
<accession>A0A226BWC2</accession>
<dbReference type="AlphaFoldDB" id="A0A226BWC2"/>
<evidence type="ECO:0000256" key="1">
    <source>
        <dbReference type="SAM" id="MobiDB-lite"/>
    </source>
</evidence>
<evidence type="ECO:0008006" key="4">
    <source>
        <dbReference type="Google" id="ProtNLM"/>
    </source>
</evidence>
<dbReference type="OrthoDB" id="5751230at2"/>
<dbReference type="EMBL" id="NIQC01000024">
    <property type="protein sequence ID" value="OWZ83201.1"/>
    <property type="molecule type" value="Genomic_DNA"/>
</dbReference>
<evidence type="ECO:0000313" key="3">
    <source>
        <dbReference type="Proteomes" id="UP000214588"/>
    </source>
</evidence>
<reference evidence="2 3" key="1">
    <citation type="submission" date="2017-06" db="EMBL/GenBank/DDBJ databases">
        <title>Draft Genome Sequence of Natranaerobius trueperi halophilic, alkalithermophilic bacteria from soda lakes.</title>
        <authorList>
            <person name="Zhao B."/>
        </authorList>
    </citation>
    <scope>NUCLEOTIDE SEQUENCE [LARGE SCALE GENOMIC DNA]</scope>
    <source>
        <strain evidence="2 3">DSM 18760</strain>
    </source>
</reference>
<proteinExistence type="predicted"/>
<sequence>MKPLVVYHEDYQNFVLEELKNIIQGGAFTLANSDWPVLTKLTDLSYLTTWISSSYSKKGPPPRDPASMLRSYLLLLFTYPSLGLTEWVDMMKKVPLYASYPKWFLPFRYTRCWNFLRLFFSSMGTRQTKFFKRQKRKKKRQKKLKKGQKQAHKNPGFVHKLVKRFLNHDA</sequence>
<feature type="region of interest" description="Disordered" evidence="1">
    <location>
        <begin position="131"/>
        <end position="152"/>
    </location>
</feature>